<feature type="domain" description="PASTA" evidence="10">
    <location>
        <begin position="837"/>
        <end position="904"/>
    </location>
</feature>
<dbReference type="InterPro" id="IPR023346">
    <property type="entry name" value="Lysozyme-like_dom_sf"/>
</dbReference>
<dbReference type="InterPro" id="IPR036950">
    <property type="entry name" value="PBP_transglycosylase"/>
</dbReference>
<gene>
    <name evidence="11" type="ORF">ACFQZV_05805</name>
</gene>
<evidence type="ECO:0000256" key="9">
    <source>
        <dbReference type="SAM" id="MobiDB-lite"/>
    </source>
</evidence>
<keyword evidence="4" id="KW-0808">Transferase</keyword>
<keyword evidence="2" id="KW-0645">Protease</keyword>
<comment type="catalytic activity">
    <reaction evidence="7">
        <text>Preferential cleavage: (Ac)2-L-Lys-D-Ala-|-D-Ala. Also transpeptidation of peptidyl-alanyl moieties that are N-acyl substituents of D-alanine.</text>
        <dbReference type="EC" id="3.4.16.4"/>
    </reaction>
</comment>
<dbReference type="PANTHER" id="PTHR32282:SF33">
    <property type="entry name" value="PEPTIDOGLYCAN GLYCOSYLTRANSFERASE"/>
    <property type="match status" value="1"/>
</dbReference>
<feature type="region of interest" description="Disordered" evidence="9">
    <location>
        <begin position="813"/>
        <end position="840"/>
    </location>
</feature>
<keyword evidence="12" id="KW-1185">Reference proteome</keyword>
<dbReference type="Pfam" id="PF00912">
    <property type="entry name" value="Transgly"/>
    <property type="match status" value="1"/>
</dbReference>
<reference evidence="12" key="1">
    <citation type="journal article" date="2019" name="Int. J. Syst. Evol. Microbiol.">
        <title>The Global Catalogue of Microorganisms (GCM) 10K type strain sequencing project: providing services to taxonomists for standard genome sequencing and annotation.</title>
        <authorList>
            <consortium name="The Broad Institute Genomics Platform"/>
            <consortium name="The Broad Institute Genome Sequencing Center for Infectious Disease"/>
            <person name="Wu L."/>
            <person name="Ma J."/>
        </authorList>
    </citation>
    <scope>NUCLEOTIDE SEQUENCE [LARGE SCALE GENOMIC DNA]</scope>
    <source>
        <strain evidence="12">CCUG 50754</strain>
    </source>
</reference>
<keyword evidence="5" id="KW-0378">Hydrolase</keyword>
<comment type="caution">
    <text evidence="11">The sequence shown here is derived from an EMBL/GenBank/DDBJ whole genome shotgun (WGS) entry which is preliminary data.</text>
</comment>
<dbReference type="RefSeq" id="WP_378750904.1">
    <property type="nucleotide sequence ID" value="NZ_JBHSSV010000004.1"/>
</dbReference>
<evidence type="ECO:0000256" key="5">
    <source>
        <dbReference type="ARBA" id="ARBA00022801"/>
    </source>
</evidence>
<evidence type="ECO:0000256" key="2">
    <source>
        <dbReference type="ARBA" id="ARBA00022670"/>
    </source>
</evidence>
<evidence type="ECO:0000256" key="6">
    <source>
        <dbReference type="ARBA" id="ARBA00023268"/>
    </source>
</evidence>
<evidence type="ECO:0000259" key="10">
    <source>
        <dbReference type="PROSITE" id="PS51178"/>
    </source>
</evidence>
<dbReference type="InterPro" id="IPR001460">
    <property type="entry name" value="PCN-bd_Tpept"/>
</dbReference>
<dbReference type="CDD" id="cd06577">
    <property type="entry name" value="PASTA_pknB"/>
    <property type="match status" value="2"/>
</dbReference>
<dbReference type="InterPro" id="IPR012338">
    <property type="entry name" value="Beta-lactam/transpept-like"/>
</dbReference>
<dbReference type="EMBL" id="JBHTIM010000001">
    <property type="protein sequence ID" value="MFD0780813.1"/>
    <property type="molecule type" value="Genomic_DNA"/>
</dbReference>
<keyword evidence="1" id="KW-0121">Carboxypeptidase</keyword>
<evidence type="ECO:0000256" key="1">
    <source>
        <dbReference type="ARBA" id="ARBA00022645"/>
    </source>
</evidence>
<accession>A0ABW2ZQA6</accession>
<name>A0ABW2ZQA6_9MICO</name>
<dbReference type="InterPro" id="IPR005543">
    <property type="entry name" value="PASTA_dom"/>
</dbReference>
<comment type="catalytic activity">
    <reaction evidence="8">
        <text>[GlcNAc-(1-&gt;4)-Mur2Ac(oyl-L-Ala-gamma-D-Glu-L-Lys-D-Ala-D-Ala)](n)-di-trans,octa-cis-undecaprenyl diphosphate + beta-D-GlcNAc-(1-&gt;4)-Mur2Ac(oyl-L-Ala-gamma-D-Glu-L-Lys-D-Ala-D-Ala)-di-trans,octa-cis-undecaprenyl diphosphate = [GlcNAc-(1-&gt;4)-Mur2Ac(oyl-L-Ala-gamma-D-Glu-L-Lys-D-Ala-D-Ala)](n+1)-di-trans,octa-cis-undecaprenyl diphosphate + di-trans,octa-cis-undecaprenyl diphosphate + H(+)</text>
        <dbReference type="Rhea" id="RHEA:23708"/>
        <dbReference type="Rhea" id="RHEA-COMP:9602"/>
        <dbReference type="Rhea" id="RHEA-COMP:9603"/>
        <dbReference type="ChEBI" id="CHEBI:15378"/>
        <dbReference type="ChEBI" id="CHEBI:58405"/>
        <dbReference type="ChEBI" id="CHEBI:60033"/>
        <dbReference type="ChEBI" id="CHEBI:78435"/>
        <dbReference type="EC" id="2.4.99.28"/>
    </reaction>
</comment>
<dbReference type="Proteomes" id="UP001597042">
    <property type="component" value="Unassembled WGS sequence"/>
</dbReference>
<organism evidence="11 12">
    <name type="scientific">Microbacterium koreense</name>
    <dbReference type="NCBI Taxonomy" id="323761"/>
    <lineage>
        <taxon>Bacteria</taxon>
        <taxon>Bacillati</taxon>
        <taxon>Actinomycetota</taxon>
        <taxon>Actinomycetes</taxon>
        <taxon>Micrococcales</taxon>
        <taxon>Microbacteriaceae</taxon>
        <taxon>Microbacterium</taxon>
    </lineage>
</organism>
<evidence type="ECO:0000313" key="12">
    <source>
        <dbReference type="Proteomes" id="UP001597042"/>
    </source>
</evidence>
<evidence type="ECO:0000313" key="11">
    <source>
        <dbReference type="EMBL" id="MFD0780813.1"/>
    </source>
</evidence>
<sequence>MPDTKRTASGVLGGLAGLVGLSAVAGVLVAATVTPAIAVSGAAASSAIDMFDNLPSALEIERLMLPSTLVYTDPDSGKEVELAQFYDQNRSPVEFDEIAPVLYDSILSSEDPRYYQHGGIDLIGTTRAVLSNLRGGGETQGGSSISQQYVKNVLVQQCEANAEADEEAGLTRDEVLANCWTEATTASGTEGIQRKLQEMRYAISLEQKYSKNDILLGYLNIANFGGTTYGIDAAARYYFGVPASDLSLSQAATLAGMVQNPNTYRIDRPNGSIFDADGNGYNKAADGSIDDIDEAQFGPLKALLNDGTIDEEQYLAAADPYSATKGRQLYVLSRLLGDGKITQDEYVAAVIEPITPDINEPSTGCAPAGGAAYFCQYVKNTILSDEAFGETREDRMKTLQRGGLRVYITMDPRLQANAEATMKEIVPTSLEGWNGEDGAGKLGSTTVSIDNKTGRILSIAQNTTFTEEASLSTNPNYSSLVYAGDKVTGDSIGFNVGSTFKLFTLLGWLEAGHSVNESLNGVNRVFPRMTNSCSGDWYNTSNTKIGNFGGVGGFVGTPMRFTASSLNSGYLAMAEQLDMCDIAKIATKMGVTRGDGSAIEMKYANNVIGDDNISPVAMAGAYGTVANNGVYCEPKVIDRVVDADGLERAIPETSCSQVLDPTVAAAAAYALQGVMNGGTGVGANPGNAPVLGKTGTHESYQSWMVESSTNVATAAWVGNSKNQGDIFRAWANGYQISNMRYALARNNQWLANDLYGGDAFSRDYGDLTRQVLADLPNVIGKSIDEATKILQDAGFQVTVGSPVDATEAEGTVVEQSPGGGQAPGGTMVTISPSNGQGVGLPDVSGQSVEDARNALNGAGFGNVRSGSCSVDEELDDGQTVVTGTDPDAGSVTNRNTPIRLNFRAPSCD</sequence>
<keyword evidence="3" id="KW-0328">Glycosyltransferase</keyword>
<dbReference type="InterPro" id="IPR001264">
    <property type="entry name" value="Glyco_trans_51"/>
</dbReference>
<dbReference type="SMART" id="SM00740">
    <property type="entry name" value="PASTA"/>
    <property type="match status" value="2"/>
</dbReference>
<dbReference type="SUPFAM" id="SSF56601">
    <property type="entry name" value="beta-lactamase/transpeptidase-like"/>
    <property type="match status" value="1"/>
</dbReference>
<dbReference type="Pfam" id="PF03793">
    <property type="entry name" value="PASTA"/>
    <property type="match status" value="2"/>
</dbReference>
<dbReference type="SUPFAM" id="SSF53955">
    <property type="entry name" value="Lysozyme-like"/>
    <property type="match status" value="1"/>
</dbReference>
<dbReference type="PANTHER" id="PTHR32282">
    <property type="entry name" value="BINDING PROTEIN TRANSPEPTIDASE, PUTATIVE-RELATED"/>
    <property type="match status" value="1"/>
</dbReference>
<feature type="domain" description="PASTA" evidence="10">
    <location>
        <begin position="768"/>
        <end position="834"/>
    </location>
</feature>
<evidence type="ECO:0000256" key="7">
    <source>
        <dbReference type="ARBA" id="ARBA00034000"/>
    </source>
</evidence>
<protein>
    <submittedName>
        <fullName evidence="11">Transglycosylase domain-containing protein</fullName>
    </submittedName>
</protein>
<keyword evidence="6" id="KW-0511">Multifunctional enzyme</keyword>
<evidence type="ECO:0000256" key="4">
    <source>
        <dbReference type="ARBA" id="ARBA00022679"/>
    </source>
</evidence>
<evidence type="ECO:0000256" key="3">
    <source>
        <dbReference type="ARBA" id="ARBA00022676"/>
    </source>
</evidence>
<dbReference type="Gene3D" id="3.40.710.10">
    <property type="entry name" value="DD-peptidase/beta-lactamase superfamily"/>
    <property type="match status" value="1"/>
</dbReference>
<dbReference type="InterPro" id="IPR050396">
    <property type="entry name" value="Glycosyltr_51/Transpeptidase"/>
</dbReference>
<dbReference type="Gene3D" id="3.30.10.20">
    <property type="match status" value="2"/>
</dbReference>
<dbReference type="PROSITE" id="PS51178">
    <property type="entry name" value="PASTA"/>
    <property type="match status" value="2"/>
</dbReference>
<dbReference type="Pfam" id="PF00905">
    <property type="entry name" value="Transpeptidase"/>
    <property type="match status" value="1"/>
</dbReference>
<proteinExistence type="predicted"/>
<evidence type="ECO:0000256" key="8">
    <source>
        <dbReference type="ARBA" id="ARBA00049902"/>
    </source>
</evidence>
<dbReference type="Gene3D" id="1.10.3810.10">
    <property type="entry name" value="Biosynthetic peptidoglycan transglycosylase-like"/>
    <property type="match status" value="1"/>
</dbReference>